<feature type="transmembrane region" description="Helical" evidence="5">
    <location>
        <begin position="162"/>
        <end position="182"/>
    </location>
</feature>
<dbReference type="Pfam" id="PF01490">
    <property type="entry name" value="Aa_trans"/>
    <property type="match status" value="1"/>
</dbReference>
<evidence type="ECO:0000256" key="2">
    <source>
        <dbReference type="ARBA" id="ARBA00022692"/>
    </source>
</evidence>
<organism evidence="7 8">
    <name type="scientific">Rhynocoris fuscipes</name>
    <dbReference type="NCBI Taxonomy" id="488301"/>
    <lineage>
        <taxon>Eukaryota</taxon>
        <taxon>Metazoa</taxon>
        <taxon>Ecdysozoa</taxon>
        <taxon>Arthropoda</taxon>
        <taxon>Hexapoda</taxon>
        <taxon>Insecta</taxon>
        <taxon>Pterygota</taxon>
        <taxon>Neoptera</taxon>
        <taxon>Paraneoptera</taxon>
        <taxon>Hemiptera</taxon>
        <taxon>Heteroptera</taxon>
        <taxon>Panheteroptera</taxon>
        <taxon>Cimicomorpha</taxon>
        <taxon>Reduviidae</taxon>
        <taxon>Harpactorinae</taxon>
        <taxon>Harpactorini</taxon>
        <taxon>Rhynocoris</taxon>
    </lineage>
</organism>
<dbReference type="Proteomes" id="UP001461498">
    <property type="component" value="Unassembled WGS sequence"/>
</dbReference>
<keyword evidence="3 5" id="KW-1133">Transmembrane helix</keyword>
<evidence type="ECO:0000313" key="8">
    <source>
        <dbReference type="Proteomes" id="UP001461498"/>
    </source>
</evidence>
<dbReference type="EMBL" id="JAPXFL010000013">
    <property type="protein sequence ID" value="KAK9498030.1"/>
    <property type="molecule type" value="Genomic_DNA"/>
</dbReference>
<name>A0AAW1CP29_9HEMI</name>
<dbReference type="PANTHER" id="PTHR22950">
    <property type="entry name" value="AMINO ACID TRANSPORTER"/>
    <property type="match status" value="1"/>
</dbReference>
<feature type="transmembrane region" description="Helical" evidence="5">
    <location>
        <begin position="261"/>
        <end position="286"/>
    </location>
</feature>
<feature type="transmembrane region" description="Helical" evidence="5">
    <location>
        <begin position="306"/>
        <end position="332"/>
    </location>
</feature>
<protein>
    <recommendedName>
        <fullName evidence="6">Amino acid transporter transmembrane domain-containing protein</fullName>
    </recommendedName>
</protein>
<feature type="transmembrane region" description="Helical" evidence="5">
    <location>
        <begin position="372"/>
        <end position="396"/>
    </location>
</feature>
<feature type="transmembrane region" description="Helical" evidence="5">
    <location>
        <begin position="116"/>
        <end position="142"/>
    </location>
</feature>
<dbReference type="GO" id="GO:0005774">
    <property type="term" value="C:vacuolar membrane"/>
    <property type="evidence" value="ECO:0007669"/>
    <property type="project" value="TreeGrafter"/>
</dbReference>
<feature type="transmembrane region" description="Helical" evidence="5">
    <location>
        <begin position="417"/>
        <end position="440"/>
    </location>
</feature>
<evidence type="ECO:0000256" key="3">
    <source>
        <dbReference type="ARBA" id="ARBA00022989"/>
    </source>
</evidence>
<reference evidence="7 8" key="1">
    <citation type="submission" date="2022-12" db="EMBL/GenBank/DDBJ databases">
        <title>Chromosome-level genome assembly of true bugs.</title>
        <authorList>
            <person name="Ma L."/>
            <person name="Li H."/>
        </authorList>
    </citation>
    <scope>NUCLEOTIDE SEQUENCE [LARGE SCALE GENOMIC DNA]</scope>
    <source>
        <strain evidence="7">Lab_2022b</strain>
    </source>
</reference>
<keyword evidence="4 5" id="KW-0472">Membrane</keyword>
<comment type="caution">
    <text evidence="7">The sequence shown here is derived from an EMBL/GenBank/DDBJ whole genome shotgun (WGS) entry which is preliminary data.</text>
</comment>
<feature type="transmembrane region" description="Helical" evidence="5">
    <location>
        <begin position="344"/>
        <end position="366"/>
    </location>
</feature>
<dbReference type="PANTHER" id="PTHR22950:SF349">
    <property type="entry name" value="AMINO ACID TRANSPORTER TRANSMEMBRANE DOMAIN-CONTAINING PROTEIN"/>
    <property type="match status" value="1"/>
</dbReference>
<proteinExistence type="predicted"/>
<evidence type="ECO:0000256" key="1">
    <source>
        <dbReference type="ARBA" id="ARBA00004141"/>
    </source>
</evidence>
<feature type="transmembrane region" description="Helical" evidence="5">
    <location>
        <begin position="194"/>
        <end position="215"/>
    </location>
</feature>
<accession>A0AAW1CP29</accession>
<evidence type="ECO:0000256" key="4">
    <source>
        <dbReference type="ARBA" id="ARBA00023136"/>
    </source>
</evidence>
<feature type="transmembrane region" description="Helical" evidence="5">
    <location>
        <begin position="227"/>
        <end position="249"/>
    </location>
</feature>
<dbReference type="GO" id="GO:0015179">
    <property type="term" value="F:L-amino acid transmembrane transporter activity"/>
    <property type="evidence" value="ECO:0007669"/>
    <property type="project" value="TreeGrafter"/>
</dbReference>
<comment type="subcellular location">
    <subcellularLocation>
        <location evidence="1">Membrane</location>
        <topology evidence="1">Multi-pass membrane protein</topology>
    </subcellularLocation>
</comment>
<dbReference type="AlphaFoldDB" id="A0AAW1CP29"/>
<evidence type="ECO:0000256" key="5">
    <source>
        <dbReference type="SAM" id="Phobius"/>
    </source>
</evidence>
<evidence type="ECO:0000259" key="6">
    <source>
        <dbReference type="Pfam" id="PF01490"/>
    </source>
</evidence>
<keyword evidence="8" id="KW-1185">Reference proteome</keyword>
<dbReference type="InterPro" id="IPR013057">
    <property type="entry name" value="AA_transpt_TM"/>
</dbReference>
<gene>
    <name evidence="7" type="ORF">O3M35_003915</name>
</gene>
<keyword evidence="2 5" id="KW-0812">Transmembrane</keyword>
<feature type="domain" description="Amino acid transporter transmembrane" evidence="6">
    <location>
        <begin position="27"/>
        <end position="431"/>
    </location>
</feature>
<evidence type="ECO:0000313" key="7">
    <source>
        <dbReference type="EMBL" id="KAK9498030.1"/>
    </source>
</evidence>
<sequence length="449" mass="49956">MSQEEFEEIKLTKSASEIRASHAIIRKTTYLESIIHLIKGNVGAGLFAMGKAIQHAGLFFGFVSALVIGSICTYNNHVLVNCANHIQMISKSEFLPNFPETVELCFRIGPEKLRRLHVYAGMMTKSFIIVTQLGFCSIYLVFVAETTLSILKRYVDNIPQDTRIYICIVAVPMIATALISTLKFLTPVSFISDALIFTGILLCVYACSMSGFPHYTERALIQSPEMWPVFIATTVFSFEGIALVIPIHNEMINTELFGKPYGVLNIGMLIVVLGTASMGLIGYWRFGDDIKGSITLNFDHEVVGQILQLCVGIGILLTYAIQFHVAVDVTWWDVVKIANINKNVLLWELAYRLGLALMTVLAAATIPFLHIFVTIVGSIFSTTLALFLPAMCDVCIRTAPADIRLKSSNKFIQVFRFFMDFITLVLASIALVTGSIISFYELYKAFKEQ</sequence>